<dbReference type="AlphaFoldDB" id="A0AAE3KZY8"/>
<evidence type="ECO:0000313" key="7">
    <source>
        <dbReference type="EMBL" id="MCR1898952.1"/>
    </source>
</evidence>
<evidence type="ECO:0000256" key="5">
    <source>
        <dbReference type="ARBA" id="ARBA00023004"/>
    </source>
</evidence>
<dbReference type="Gene3D" id="2.60.40.730">
    <property type="entry name" value="SOR catalytic domain"/>
    <property type="match status" value="1"/>
</dbReference>
<feature type="domain" description="Desulfoferrodoxin ferrous iron-binding" evidence="6">
    <location>
        <begin position="11"/>
        <end position="117"/>
    </location>
</feature>
<dbReference type="InterPro" id="IPR036073">
    <property type="entry name" value="Desulfoferrodoxin_Fe-bd_dom_sf"/>
</dbReference>
<evidence type="ECO:0000256" key="3">
    <source>
        <dbReference type="ARBA" id="ARBA00022723"/>
    </source>
</evidence>
<comment type="caution">
    <text evidence="7">The sequence shown here is derived from an EMBL/GenBank/DDBJ whole genome shotgun (WGS) entry which is preliminary data.</text>
</comment>
<dbReference type="RefSeq" id="WP_257530799.1">
    <property type="nucleotide sequence ID" value="NZ_JANKAS010000006.1"/>
</dbReference>
<dbReference type="GO" id="GO:0005506">
    <property type="term" value="F:iron ion binding"/>
    <property type="evidence" value="ECO:0007669"/>
    <property type="project" value="InterPro"/>
</dbReference>
<dbReference type="InterPro" id="IPR051233">
    <property type="entry name" value="Desulfoferrodoxin_SOR"/>
</dbReference>
<keyword evidence="2" id="KW-0813">Transport</keyword>
<evidence type="ECO:0000256" key="4">
    <source>
        <dbReference type="ARBA" id="ARBA00022982"/>
    </source>
</evidence>
<comment type="similarity">
    <text evidence="1">Belongs to the desulfoferrodoxin family.</text>
</comment>
<accession>A0AAE3KZY8</accession>
<keyword evidence="4" id="KW-0249">Electron transport</keyword>
<dbReference type="PANTHER" id="PTHR36541">
    <property type="entry name" value="SUPEROXIDE REDUCTASE-RELATED"/>
    <property type="match status" value="1"/>
</dbReference>
<keyword evidence="3" id="KW-0479">Metal-binding</keyword>
<dbReference type="PANTHER" id="PTHR36541:SF1">
    <property type="entry name" value="SUPEROXIDE REDUCTASE-RELATED"/>
    <property type="match status" value="1"/>
</dbReference>
<evidence type="ECO:0000256" key="2">
    <source>
        <dbReference type="ARBA" id="ARBA00022448"/>
    </source>
</evidence>
<dbReference type="EMBL" id="JANKAS010000006">
    <property type="protein sequence ID" value="MCR1898952.1"/>
    <property type="molecule type" value="Genomic_DNA"/>
</dbReference>
<dbReference type="SUPFAM" id="SSF49367">
    <property type="entry name" value="Superoxide reductase-like"/>
    <property type="match status" value="1"/>
</dbReference>
<evidence type="ECO:0000256" key="1">
    <source>
        <dbReference type="ARBA" id="ARBA00005941"/>
    </source>
</evidence>
<proteinExistence type="inferred from homology"/>
<protein>
    <submittedName>
        <fullName evidence="7">Class II SORL domain-containing protein</fullName>
    </submittedName>
</protein>
<evidence type="ECO:0000259" key="6">
    <source>
        <dbReference type="Pfam" id="PF01880"/>
    </source>
</evidence>
<dbReference type="CDD" id="cd03172">
    <property type="entry name" value="SORL_classII"/>
    <property type="match status" value="1"/>
</dbReference>
<dbReference type="Pfam" id="PF01880">
    <property type="entry name" value="Desulfoferrodox"/>
    <property type="match status" value="1"/>
</dbReference>
<dbReference type="GO" id="GO:0016491">
    <property type="term" value="F:oxidoreductase activity"/>
    <property type="evidence" value="ECO:0007669"/>
    <property type="project" value="InterPro"/>
</dbReference>
<dbReference type="InterPro" id="IPR002742">
    <property type="entry name" value="Desulfoferrodoxin_Fe-bd_dom"/>
</dbReference>
<gene>
    <name evidence="7" type="ORF">NSA47_08140</name>
</gene>
<keyword evidence="5" id="KW-0408">Iron</keyword>
<sequence>MEKLAGLLQTGDWKGEKHVPVIHVPESVGADEKFELGISIGDEISHPNTLEHHIVWIKVFFKPDSVKFPVEVADFNFSANGEYDVYTDYVGKTELALKESGTFYALSYCNIHGLWENSQRLEVK</sequence>
<organism evidence="7 8">
    <name type="scientific">Irregularibacter muris</name>
    <dbReference type="NCBI Taxonomy" id="1796619"/>
    <lineage>
        <taxon>Bacteria</taxon>
        <taxon>Bacillati</taxon>
        <taxon>Bacillota</taxon>
        <taxon>Clostridia</taxon>
        <taxon>Eubacteriales</taxon>
        <taxon>Eubacteriaceae</taxon>
        <taxon>Irregularibacter</taxon>
    </lineage>
</organism>
<keyword evidence="8" id="KW-1185">Reference proteome</keyword>
<dbReference type="NCBIfam" id="TIGR00332">
    <property type="entry name" value="neela_ferrous"/>
    <property type="match status" value="1"/>
</dbReference>
<name>A0AAE3KZY8_9FIRM</name>
<dbReference type="Proteomes" id="UP001205748">
    <property type="component" value="Unassembled WGS sequence"/>
</dbReference>
<reference evidence="7" key="1">
    <citation type="submission" date="2022-07" db="EMBL/GenBank/DDBJ databases">
        <title>Enhanced cultured diversity of the mouse gut microbiota enables custom-made synthetic communities.</title>
        <authorList>
            <person name="Afrizal A."/>
        </authorList>
    </citation>
    <scope>NUCLEOTIDE SEQUENCE</scope>
    <source>
        <strain evidence="7">DSM 28593</strain>
    </source>
</reference>
<evidence type="ECO:0000313" key="8">
    <source>
        <dbReference type="Proteomes" id="UP001205748"/>
    </source>
</evidence>